<accession>A0A6C0GNI9</accession>
<protein>
    <recommendedName>
        <fullName evidence="3">T9SS type A sorting domain-containing protein</fullName>
    </recommendedName>
</protein>
<keyword evidence="2" id="KW-1185">Reference proteome</keyword>
<evidence type="ECO:0000313" key="1">
    <source>
        <dbReference type="EMBL" id="QHT69193.1"/>
    </source>
</evidence>
<name>A0A6C0GNI9_9BACT</name>
<dbReference type="AlphaFoldDB" id="A0A6C0GNI9"/>
<reference evidence="1 2" key="1">
    <citation type="submission" date="2020-01" db="EMBL/GenBank/DDBJ databases">
        <authorList>
            <person name="Kim M.K."/>
        </authorList>
    </citation>
    <scope>NUCLEOTIDE SEQUENCE [LARGE SCALE GENOMIC DNA]</scope>
    <source>
        <strain evidence="1 2">172606-1</strain>
    </source>
</reference>
<dbReference type="RefSeq" id="WP_162445182.1">
    <property type="nucleotide sequence ID" value="NZ_CP048222.1"/>
</dbReference>
<sequence length="183" mass="20451">MSTMLLANDREKSSDAKAIIRNSGKSAVYQLVYLSEVPGTVNVSIVDAKGNTIMTDRVKNVEEGFMRPYNFSALAEGNYLIEIQDAKGKVMVPFIHKVSKTVQPLNVKVKALPTDKKFQVIMIGNQSDVLQVNILDEAKALVYTDYIDATNSFSKVYDLTKVKANNFTFEIRNSNEIISTQQF</sequence>
<proteinExistence type="predicted"/>
<dbReference type="EMBL" id="CP048222">
    <property type="protein sequence ID" value="QHT69193.1"/>
    <property type="molecule type" value="Genomic_DNA"/>
</dbReference>
<gene>
    <name evidence="1" type="ORF">GXP67_22385</name>
</gene>
<dbReference type="KEGG" id="rhoz:GXP67_22385"/>
<organism evidence="1 2">
    <name type="scientific">Rhodocytophaga rosea</name>
    <dbReference type="NCBI Taxonomy" id="2704465"/>
    <lineage>
        <taxon>Bacteria</taxon>
        <taxon>Pseudomonadati</taxon>
        <taxon>Bacteroidota</taxon>
        <taxon>Cytophagia</taxon>
        <taxon>Cytophagales</taxon>
        <taxon>Rhodocytophagaceae</taxon>
        <taxon>Rhodocytophaga</taxon>
    </lineage>
</organism>
<evidence type="ECO:0000313" key="2">
    <source>
        <dbReference type="Proteomes" id="UP000480178"/>
    </source>
</evidence>
<evidence type="ECO:0008006" key="3">
    <source>
        <dbReference type="Google" id="ProtNLM"/>
    </source>
</evidence>
<dbReference type="Proteomes" id="UP000480178">
    <property type="component" value="Chromosome"/>
</dbReference>